<keyword evidence="36" id="KW-0788">Thiol protease</keyword>
<dbReference type="Pfam" id="PF00680">
    <property type="entry name" value="RdRP_1"/>
    <property type="match status" value="1"/>
</dbReference>
<evidence type="ECO:0000256" key="36">
    <source>
        <dbReference type="ARBA" id="ARBA00022807"/>
    </source>
</evidence>
<keyword evidence="32" id="KW-0863">Zinc-finger</keyword>
<evidence type="ECO:0000256" key="23">
    <source>
        <dbReference type="ARBA" id="ARBA00022632"/>
    </source>
</evidence>
<evidence type="ECO:0000256" key="21">
    <source>
        <dbReference type="ARBA" id="ARBA00022581"/>
    </source>
</evidence>
<evidence type="ECO:0000256" key="59">
    <source>
        <dbReference type="ARBA" id="ARBA00024513"/>
    </source>
</evidence>
<dbReference type="InterPro" id="IPR000605">
    <property type="entry name" value="Helicase_SF3_ssDNA/RNA_vir"/>
</dbReference>
<evidence type="ECO:0000256" key="37">
    <source>
        <dbReference type="ARBA" id="ARBA00022809"/>
    </source>
</evidence>
<evidence type="ECO:0000256" key="7">
    <source>
        <dbReference type="ARBA" id="ARBA00008303"/>
    </source>
</evidence>
<dbReference type="InterPro" id="IPR059138">
    <property type="entry name" value="Pico_VP1"/>
</dbReference>
<name>A0A2Z4Z3Z9_9PICO</name>
<evidence type="ECO:0000256" key="60">
    <source>
        <dbReference type="ARBA" id="ARBA00045311"/>
    </source>
</evidence>
<keyword evidence="40" id="KW-0460">Magnesium</keyword>
<dbReference type="GO" id="GO:0003723">
    <property type="term" value="F:RNA binding"/>
    <property type="evidence" value="ECO:0007669"/>
    <property type="project" value="UniProtKB-KW"/>
</dbReference>
<dbReference type="Pfam" id="PF12521">
    <property type="entry name" value="DUF3724"/>
    <property type="match status" value="1"/>
</dbReference>
<accession>A0A2Z4Z3Z9</accession>
<keyword evidence="30" id="KW-0677">Repeat</keyword>
<dbReference type="InterPro" id="IPR014759">
    <property type="entry name" value="Helicase_SF3_ssRNA_vir"/>
</dbReference>
<keyword evidence="17" id="KW-0597">Phosphoprotein</keyword>
<keyword evidence="14" id="KW-0696">RNA-directed RNA polymerase</keyword>
<evidence type="ECO:0000256" key="42">
    <source>
        <dbReference type="ARBA" id="ARBA00022870"/>
    </source>
</evidence>
<keyword evidence="13" id="KW-1113">Inhibition of host RLR pathway by virus</keyword>
<dbReference type="InterPro" id="IPR033703">
    <property type="entry name" value="Rhv-like"/>
</dbReference>
<dbReference type="InterPro" id="IPR009003">
    <property type="entry name" value="Peptidase_S1_PA"/>
</dbReference>
<dbReference type="InterPro" id="IPR043128">
    <property type="entry name" value="Rev_trsase/Diguanyl_cyclase"/>
</dbReference>
<keyword evidence="52" id="KW-1035">Host cytoplasm</keyword>
<keyword evidence="42" id="KW-1043">Host membrane</keyword>
<comment type="cofactor">
    <cofactor evidence="1">
        <name>Mg(2+)</name>
        <dbReference type="ChEBI" id="CHEBI:18420"/>
    </cofactor>
</comment>
<evidence type="ECO:0000256" key="4">
    <source>
        <dbReference type="ARBA" id="ARBA00004147"/>
    </source>
</evidence>
<dbReference type="SUPFAM" id="SSF52540">
    <property type="entry name" value="P-loop containing nucleoside triphosphate hydrolases"/>
    <property type="match status" value="1"/>
</dbReference>
<keyword evidence="20" id="KW-1048">Host nucleus</keyword>
<feature type="domain" description="RdRp catalytic" evidence="67">
    <location>
        <begin position="2101"/>
        <end position="2217"/>
    </location>
</feature>
<evidence type="ECO:0000256" key="8">
    <source>
        <dbReference type="ARBA" id="ARBA00011124"/>
    </source>
</evidence>
<keyword evidence="31" id="KW-0547">Nucleotide-binding</keyword>
<evidence type="ECO:0000256" key="24">
    <source>
        <dbReference type="ARBA" id="ARBA00022670"/>
    </source>
</evidence>
<dbReference type="GO" id="GO:0042025">
    <property type="term" value="C:host cell nucleus"/>
    <property type="evidence" value="ECO:0007669"/>
    <property type="project" value="UniProtKB-SubCell"/>
</dbReference>
<keyword evidence="55" id="KW-0899">Viral immunoevasion</keyword>
<comment type="catalytic activity">
    <reaction evidence="59">
        <text>Selective cleavage of Tyr-|-Gly bond in the picornavirus polyprotein.</text>
        <dbReference type="EC" id="3.4.22.29"/>
    </reaction>
</comment>
<dbReference type="GO" id="GO:0005198">
    <property type="term" value="F:structural molecule activity"/>
    <property type="evidence" value="ECO:0007669"/>
    <property type="project" value="InterPro"/>
</dbReference>
<dbReference type="Gene3D" id="3.30.70.270">
    <property type="match status" value="1"/>
</dbReference>
<comment type="subunit">
    <text evidence="64">Homohexamer; forms a hexameric ring structure with 6-fold symmetry characteristic of AAA+ ATPases. Interacts (via N-terminus) with host RTN3 (via reticulon domain); this interaction is important for viral replication. Interacts with capsid protein VP3; this interaction may be important for virion morphogenesis.</text>
</comment>
<dbReference type="InterPro" id="IPR007094">
    <property type="entry name" value="RNA-dir_pol_PSvirus"/>
</dbReference>
<evidence type="ECO:0000256" key="55">
    <source>
        <dbReference type="ARBA" id="ARBA00023280"/>
    </source>
</evidence>
<keyword evidence="24" id="KW-0645">Protease</keyword>
<dbReference type="GO" id="GO:0039522">
    <property type="term" value="P:symbiont-mediated suppression of host mRNA export from nucleus"/>
    <property type="evidence" value="ECO:0007669"/>
    <property type="project" value="UniProtKB-KW"/>
</dbReference>
<keyword evidence="16" id="KW-0191">Covalent protein-RNA linkage</keyword>
<feature type="domain" description="SF3 helicase" evidence="68">
    <location>
        <begin position="1346"/>
        <end position="1506"/>
    </location>
</feature>
<evidence type="ECO:0000256" key="49">
    <source>
        <dbReference type="ARBA" id="ARBA00023065"/>
    </source>
</evidence>
<evidence type="ECO:0000256" key="25">
    <source>
        <dbReference type="ARBA" id="ARBA00022679"/>
    </source>
</evidence>
<keyword evidence="12" id="KW-0813">Transport</keyword>
<comment type="subcellular location">
    <subcellularLocation>
        <location evidence="5">Host cytoplasmic vesicle membrane</location>
        <topology evidence="5">Peripheral membrane protein</topology>
        <orientation evidence="5">Cytoplasmic side</orientation>
    </subcellularLocation>
    <subcellularLocation>
        <location evidence="4">Host nucleus</location>
    </subcellularLocation>
    <subcellularLocation>
        <location evidence="6">Virion</location>
    </subcellularLocation>
</comment>
<evidence type="ECO:0000256" key="6">
    <source>
        <dbReference type="ARBA" id="ARBA00004328"/>
    </source>
</evidence>
<evidence type="ECO:0000256" key="19">
    <source>
        <dbReference type="ARBA" id="ARBA00022561"/>
    </source>
</evidence>
<dbReference type="Gene3D" id="1.20.960.20">
    <property type="match status" value="1"/>
</dbReference>
<evidence type="ECO:0000256" key="29">
    <source>
        <dbReference type="ARBA" id="ARBA00022723"/>
    </source>
</evidence>
<dbReference type="Gene3D" id="2.40.10.120">
    <property type="match status" value="1"/>
</dbReference>
<dbReference type="GO" id="GO:0006508">
    <property type="term" value="P:proteolysis"/>
    <property type="evidence" value="ECO:0007669"/>
    <property type="project" value="UniProtKB-KW"/>
</dbReference>
<evidence type="ECO:0000256" key="27">
    <source>
        <dbReference type="ARBA" id="ARBA00022706"/>
    </source>
</evidence>
<keyword evidence="39" id="KW-0067">ATP-binding</keyword>
<evidence type="ECO:0000256" key="48">
    <source>
        <dbReference type="ARBA" id="ARBA00023050"/>
    </source>
</evidence>
<dbReference type="EMBL" id="MH513612">
    <property type="protein sequence ID" value="AXA52445.1"/>
    <property type="molecule type" value="Genomic_RNA"/>
</dbReference>
<protein>
    <recommendedName>
        <fullName evidence="11">Genome polyprotein</fullName>
    </recommendedName>
</protein>
<evidence type="ECO:0000313" key="70">
    <source>
        <dbReference type="EMBL" id="AXA52445.1"/>
    </source>
</evidence>
<dbReference type="GO" id="GO:0017111">
    <property type="term" value="F:ribonucleoside triphosphate phosphatase activity"/>
    <property type="evidence" value="ECO:0007669"/>
    <property type="project" value="UniProtKB-EC"/>
</dbReference>
<dbReference type="Pfam" id="PF00548">
    <property type="entry name" value="Peptidase_C3"/>
    <property type="match status" value="1"/>
</dbReference>
<comment type="function">
    <text evidence="2">Induces and associates with structural rearrangements of intracellular membranes. Displays RNA-binding, nucleotide binding and NTPase activities. May play a role in virion morphogenesis and viral RNA encapsidation by interacting with the capsid protein VP3.</text>
</comment>
<keyword evidence="27" id="KW-1143">T=pseudo3 icosahedral capsid protein</keyword>
<sequence>MESTTTLSFCNWIPKKQRARVYLTTSVTHEKSIGPYTYMVSDMIMKENSRTSLAMAYVEGKTLVFNNGTQLGQVHSANTGNKPQGAYNHGSGSITQVNYYGSDYSQAWNPTQQQMDPSQFTKPVTEIAGMVAGSNSPAGPALKAPDKEEEGYSDRLMQLTAGNSCITTQEAAKAVVAYGQWPSYNIDGGEHLDLATTPGTAVDRFYTFDSLQWTNTQIGEWSLPLPGGLMDTGVFGQNLRFHYLSRMGFCVHVQCNASKFHQGALIIAMIPEHQTPTQVANSFAYRDGVNYQGNNYPTEQLTVFPHQIINLRTNNSATIVYPYTNCTPAGFGLAHNFVTLVIRVLVPLRYNDGASTFVPITVSVAPMCSQFAGLRSAVARQGFPVRQVPGSQQFMTTQRDNGIPIYPEFEKTHGFKLPGRVTNLLQVAQVGTFLKFRNNTNDASGVYLNLDVTQGNQTARIAAIDVSMISSHLVTTYLSRLAQMYANYRGSVVFEFMFCGSQMATGKLLIAYTPPGGSSPTTRTDAMLATHVIWDIGLQSTCKLVVPYISASQYRQNNVNQTTLSYNGWVTVFQQTALVVPPGAPSTCQLVVTVSAADNFVLRIPTDTTYFADYQGDVKDEVQASVNKVLQSALNTLPQREQSSNGIMINQGNAPALTAAETGESDTNSGGSTMELQATNCVFSLRETDLEYLMSRYSLMYEDRLDYTNNQGSRHLRYNLDFRTIGKSSSDITKFKAFTYWRFDLDVVVMVLEDKPAAVKNLMFQVLYTPHGGVVPNRHDSRVWNAPNSTSVYTRVGDCPASFRIPFMSVCNYYTSFYDGDGNFDRNGASYGINPGNFIGTIAIRLANDLITNEVSGSFRVKVFLRPVNIEAYMPRPLIAYKANGDAVQDSSTYYPATQAGYYPATQTGPYEICQTRNATELVETKWAKYSCSVKFDRGSFTAWFVGEDLLLVPYHAASNWSQTTHVFLWRAWEKNWRDHPELEMKIPIVDMWTDSTRDITFLKIAYATPYWLEMPQRGSAIGEYVVVINSAHFPWKQYTGPKPFRHPYLHIGQHTQYRLWMAKGDADNGFCGAGLISKGKLYGIVTARTESKSGDIYVAYNELDEDTFLQTQQRCFDFGMDTHFNLGMHDWVQGLGQVFGEGVSGEVKKQVEDYLGQIKPIIDAGTNKVKDVIRDEMVSASMSLLVKVVASLVLYMNSKDDCKMSTLASLGALLGVDIFMTDPIIYLYSKITGEPHKQGPSDWLKDFNIAINSLKGFDFLCSKLMQLIEWIKQFFQRVEPEYKYFKELLESWPKVCAKVLEFKNCKTTLGQEDICQIKVYIDKLIELGNKYGHKFNLQMSQLLQCSNIINKAYSNMTRSRHEPVAMLIHGAPGTGKSLATEIIGRAIADKLDNQRPYTLPPDPKHFDGYNQQKVVIMDDLGQNPDGEDCKMFCQMVSTTTYIPPMASLDEKGLPFISDFVLASTNQHALTPRTIAEPDAINRRWFMNVDIHLKKEYKDDRGRLDMSKCLPCKDCIPTNFRKCNPLVCGKAIILLDRKTQKNWTVDTAVTHLLEESERRKGFLNVVDAIFQGPVQIPECVREDEVKRKKVNSERDIPQDVMELVRCTKSPVIIDELEKAGFIIPVEAEVIRQTNNVNNVTQIVSATLASLAAIISVGTVVYLMVRLFSSKQGAYSGAPRPETRKPVLRKAVVQGPDMEFAKSIMRSNLCQVTTSVGPFTGLGIYDNILVLPRHAYVSGNVVLDGVDIPVADAVELEAEEGNLELVQLTLKRNEKFRDIRKFLSNGFHSENDCWLCINSEMFSNVYIPLKSVSAFGFLNLSMTPTYRTLVYNYPTKMGQCGGVVLKAGKILGIHIGGDGTRGFAALLKRDYFVNKQGLITEKYTPSKPINVRTKTAFHPSVFHDVFPGSKEPAAMSTNDPRLEVDLNEAIFAKYKGNVDATLPEEALIAIDHLVSKFKAIVPDNLTEKMSLEDVVYGTDNLDGLDLTTSAGYPYNTMGIRKKDLIPPKGQSLSPLIKALDLYGYDLPFTTYLKDELRPKEKVKMGKTRVIECSSLNDTIMMKQTFGHLFQVCHKNPGTYTGVAVGCNPDVDWSKFAAEIGDAYVCAFDYTNWDASLSPLWFDALKLFLSKLGYSGRDLVLIDQLCYSNHIYKNEGYKVTGGMPSGCSGTSIFNSIINNIVIRTLTMLAYKNINLDELLVLCYGDDLLVAYPYELDPNVLVPLAKSYGLTITPADKSTTFQTGTKLTDVTFLKRGFKFDEEYPFLCHPVFPMEEVHESIRWTKNASYTQEHVTSLCLLAWHNGEEIYEEFCTKIRSVPVGRALILPPYSQLRRSWLDMF</sequence>
<evidence type="ECO:0000256" key="57">
    <source>
        <dbReference type="ARBA" id="ARBA00023296"/>
    </source>
</evidence>
<keyword evidence="43" id="KW-0694">RNA-binding</keyword>
<dbReference type="PROSITE" id="PS50507">
    <property type="entry name" value="RDRP_SSRNA_POS"/>
    <property type="match status" value="1"/>
</dbReference>
<comment type="catalytic activity">
    <reaction evidence="65">
        <text>a ribonucleoside 5'-triphosphate + H2O = a ribonucleoside 5'-diphosphate + phosphate + H(+)</text>
        <dbReference type="Rhea" id="RHEA:23680"/>
        <dbReference type="ChEBI" id="CHEBI:15377"/>
        <dbReference type="ChEBI" id="CHEBI:15378"/>
        <dbReference type="ChEBI" id="CHEBI:43474"/>
        <dbReference type="ChEBI" id="CHEBI:57930"/>
        <dbReference type="ChEBI" id="CHEBI:61557"/>
        <dbReference type="EC" id="3.6.1.15"/>
    </reaction>
</comment>
<evidence type="ECO:0000256" key="15">
    <source>
        <dbReference type="ARBA" id="ARBA00022488"/>
    </source>
</evidence>
<evidence type="ECO:0000256" key="39">
    <source>
        <dbReference type="ARBA" id="ARBA00022840"/>
    </source>
</evidence>
<dbReference type="GO" id="GO:0039618">
    <property type="term" value="C:T=pseudo3 icosahedral viral capsid"/>
    <property type="evidence" value="ECO:0007669"/>
    <property type="project" value="UniProtKB-KW"/>
</dbReference>
<evidence type="ECO:0000256" key="40">
    <source>
        <dbReference type="ARBA" id="ARBA00022842"/>
    </source>
</evidence>
<keyword evidence="41" id="KW-0946">Virion</keyword>
<evidence type="ECO:0000256" key="65">
    <source>
        <dbReference type="ARBA" id="ARBA00047631"/>
    </source>
</evidence>
<keyword evidence="35" id="KW-0347">Helicase</keyword>
<dbReference type="Pfam" id="PF22663">
    <property type="entry name" value="Rhv_5"/>
    <property type="match status" value="1"/>
</dbReference>
<keyword evidence="51" id="KW-1099">Inhibition of host mRNA nuclear export by virus</keyword>
<keyword evidence="22" id="KW-1162">Viral penetration into host cytoplasm</keyword>
<evidence type="ECO:0000256" key="66">
    <source>
        <dbReference type="ARBA" id="ARBA00054285"/>
    </source>
</evidence>
<keyword evidence="34" id="KW-1161">Viral attachment to host cell</keyword>
<evidence type="ECO:0000256" key="46">
    <source>
        <dbReference type="ARBA" id="ARBA00022995"/>
    </source>
</evidence>
<dbReference type="GO" id="GO:0003724">
    <property type="term" value="F:RNA helicase activity"/>
    <property type="evidence" value="ECO:0007669"/>
    <property type="project" value="InterPro"/>
</dbReference>
<evidence type="ECO:0000256" key="28">
    <source>
        <dbReference type="ARBA" id="ARBA00022707"/>
    </source>
</evidence>
<dbReference type="InterPro" id="IPR000199">
    <property type="entry name" value="Peptidase_C3A/C3B_picornavir"/>
</dbReference>
<dbReference type="GO" id="GO:0004197">
    <property type="term" value="F:cysteine-type endopeptidase activity"/>
    <property type="evidence" value="ECO:0007669"/>
    <property type="project" value="InterPro"/>
</dbReference>
<comment type="function">
    <text evidence="66">Acts as a primer for viral RNA replication and remains covalently bound to viral genomic RNA. VPg is uridylylated prior to priming replication into VPg-pUpU. The oriI viral genomic sequence may act as a template for this. The VPg-pUpU is then used as primer on the genomic RNA poly(A) by the RNA-dependent RNA polymerase to replicate the viral genome. During genome replication, the VPg-RNA linkage is removed by the host TDP2, thereby accelerating replication. During the late stage of the replication cycle, host TDP2 is excluded from sites of viral RNA synthesis and encapsidation, allowing for the generation of progeny virions.</text>
</comment>
<keyword evidence="58" id="KW-0407">Ion channel</keyword>
<evidence type="ECO:0000256" key="10">
    <source>
        <dbReference type="ARBA" id="ARBA00011647"/>
    </source>
</evidence>
<comment type="similarity">
    <text evidence="7">Belongs to the picornaviruses polyprotein family.</text>
</comment>
<comment type="subunit">
    <text evidence="8">Interacts with RNA-directed RNA polymerase.</text>
</comment>
<dbReference type="GO" id="GO:0008270">
    <property type="term" value="F:zinc ion binding"/>
    <property type="evidence" value="ECO:0007669"/>
    <property type="project" value="UniProtKB-KW"/>
</dbReference>
<evidence type="ECO:0000256" key="35">
    <source>
        <dbReference type="ARBA" id="ARBA00022806"/>
    </source>
</evidence>
<keyword evidence="19" id="KW-0167">Capsid protein</keyword>
<dbReference type="CDD" id="cd23218">
    <property type="entry name" value="Sapelovirus_RdRp"/>
    <property type="match status" value="1"/>
</dbReference>
<keyword evidence="25" id="KW-0808">Transferase</keyword>
<dbReference type="Pfam" id="PF00073">
    <property type="entry name" value="Rhv"/>
    <property type="match status" value="2"/>
</dbReference>
<evidence type="ECO:0000256" key="38">
    <source>
        <dbReference type="ARBA" id="ARBA00022833"/>
    </source>
</evidence>
<keyword evidence="49" id="KW-0406">Ion transport</keyword>
<dbReference type="InterPro" id="IPR044067">
    <property type="entry name" value="PCV_3C_PRO"/>
</dbReference>
<evidence type="ECO:0000256" key="9">
    <source>
        <dbReference type="ARBA" id="ARBA00011474"/>
    </source>
</evidence>
<evidence type="ECO:0000256" key="62">
    <source>
        <dbReference type="ARBA" id="ARBA00045749"/>
    </source>
</evidence>
<dbReference type="SUPFAM" id="SSF88633">
    <property type="entry name" value="Positive stranded ssRNA viruses"/>
    <property type="match status" value="2"/>
</dbReference>
<evidence type="ECO:0000256" key="54">
    <source>
        <dbReference type="ARBA" id="ARBA00023255"/>
    </source>
</evidence>
<keyword evidence="50" id="KW-0472">Membrane</keyword>
<evidence type="ECO:0000256" key="20">
    <source>
        <dbReference type="ARBA" id="ARBA00022562"/>
    </source>
</evidence>
<comment type="function">
    <text evidence="62">Component of immature procapsids, which is cleaved into capsid proteins VP4 and VP2 after maturation. Allows the capsid to remain inactive before the maturation step.</text>
</comment>
<evidence type="ECO:0000256" key="63">
    <source>
        <dbReference type="ARBA" id="ARBA00046425"/>
    </source>
</evidence>
<evidence type="ECO:0000256" key="3">
    <source>
        <dbReference type="ARBA" id="ARBA00002750"/>
    </source>
</evidence>
<keyword evidence="38" id="KW-0862">Zinc</keyword>
<keyword evidence="56" id="KW-0449">Lipoprotein</keyword>
<dbReference type="PROSITE" id="PS51874">
    <property type="entry name" value="PCV_3C_PRO"/>
    <property type="match status" value="1"/>
</dbReference>
<evidence type="ECO:0000256" key="53">
    <source>
        <dbReference type="ARBA" id="ARBA00023247"/>
    </source>
</evidence>
<dbReference type="InterPro" id="IPR001205">
    <property type="entry name" value="RNA-dir_pol_C"/>
</dbReference>
<dbReference type="GO" id="GO:0075509">
    <property type="term" value="P:endocytosis involved in viral entry into host cell"/>
    <property type="evidence" value="ECO:0007669"/>
    <property type="project" value="UniProtKB-KW"/>
</dbReference>
<keyword evidence="53" id="KW-1262">Eukaryotic host gene expression shutoff by virus</keyword>
<evidence type="ECO:0000256" key="61">
    <source>
        <dbReference type="ARBA" id="ARBA00045482"/>
    </source>
</evidence>
<evidence type="ECO:0000256" key="50">
    <source>
        <dbReference type="ARBA" id="ARBA00023136"/>
    </source>
</evidence>
<keyword evidence="57" id="KW-1160">Virus entry into host cell</keyword>
<evidence type="ECO:0000256" key="18">
    <source>
        <dbReference type="ARBA" id="ARBA00022557"/>
    </source>
</evidence>
<dbReference type="GO" id="GO:0044162">
    <property type="term" value="C:host cell cytoplasmic vesicle membrane"/>
    <property type="evidence" value="ECO:0007669"/>
    <property type="project" value="UniProtKB-SubCell"/>
</dbReference>
<keyword evidence="23" id="KW-1090">Inhibition of host innate immune response by virus</keyword>
<comment type="function">
    <text evidence="61">Localizes the viral replication complex to the surface of membranous vesicles. It inhibits host cell endoplasmic reticulum-to-Golgi apparatus transport and causes the disassembly of the Golgi complex, possibly through GBF1 interaction. This would result in depletion of MHC, trail receptors and IFN receptors at the host cell surface. Plays an essential role in viral RNA replication by recruiting ACBD3 and PI4KB at the viral replication sites, thereby allowing the formation of the rearranged membranous structures where viral replication takes place.</text>
</comment>
<dbReference type="Gene3D" id="2.60.120.20">
    <property type="match status" value="3"/>
</dbReference>
<keyword evidence="54" id="KW-1172">Pore-mediated penetration of viral genome into host cell</keyword>
<evidence type="ECO:0000256" key="14">
    <source>
        <dbReference type="ARBA" id="ARBA00022484"/>
    </source>
</evidence>
<dbReference type="FunFam" id="1.20.960.20:FF:000001">
    <property type="entry name" value="Genome polyprotein"/>
    <property type="match status" value="1"/>
</dbReference>
<dbReference type="Pfam" id="PF00910">
    <property type="entry name" value="RNA_helicase"/>
    <property type="match status" value="1"/>
</dbReference>
<evidence type="ECO:0000259" key="68">
    <source>
        <dbReference type="PROSITE" id="PS51218"/>
    </source>
</evidence>
<organism evidence="70">
    <name type="scientific">Sapelovirus A</name>
    <dbReference type="NCBI Taxonomy" id="686984"/>
    <lineage>
        <taxon>Viruses</taxon>
        <taxon>Riboviria</taxon>
        <taxon>Orthornavirae</taxon>
        <taxon>Pisuviricota</taxon>
        <taxon>Pisoniviricetes</taxon>
        <taxon>Picornavirales</taxon>
        <taxon>Picornaviridae</taxon>
        <taxon>Ensavirinae</taxon>
        <taxon>Sapelovirus</taxon>
        <taxon>Sapelovirus anglia</taxon>
    </lineage>
</organism>
<evidence type="ECO:0000256" key="30">
    <source>
        <dbReference type="ARBA" id="ARBA00022737"/>
    </source>
</evidence>
<evidence type="ECO:0000256" key="12">
    <source>
        <dbReference type="ARBA" id="ARBA00022448"/>
    </source>
</evidence>
<keyword evidence="26" id="KW-0548">Nucleotidyltransferase</keyword>
<dbReference type="PROSITE" id="PS51218">
    <property type="entry name" value="SF3_HELICASE_2"/>
    <property type="match status" value="1"/>
</dbReference>
<dbReference type="InterPro" id="IPR029053">
    <property type="entry name" value="Viral_coat"/>
</dbReference>
<dbReference type="GO" id="GO:0003968">
    <property type="term" value="F:RNA-directed RNA polymerase activity"/>
    <property type="evidence" value="ECO:0007669"/>
    <property type="project" value="UniProtKB-KW"/>
</dbReference>
<evidence type="ECO:0000256" key="17">
    <source>
        <dbReference type="ARBA" id="ARBA00022553"/>
    </source>
</evidence>
<dbReference type="GO" id="GO:0034220">
    <property type="term" value="P:monoatomic ion transmembrane transport"/>
    <property type="evidence" value="ECO:0007669"/>
    <property type="project" value="UniProtKB-KW"/>
</dbReference>
<keyword evidence="44" id="KW-1164">Virus endocytosis by host</keyword>
<dbReference type="InterPro" id="IPR027417">
    <property type="entry name" value="P-loop_NTPase"/>
</dbReference>
<keyword evidence="33" id="KW-0378">Hydrolase</keyword>
<keyword evidence="28" id="KW-0519">Myristate</keyword>
<evidence type="ECO:0000256" key="2">
    <source>
        <dbReference type="ARBA" id="ARBA00002372"/>
    </source>
</evidence>
<reference evidence="70" key="1">
    <citation type="submission" date="2018-06" db="EMBL/GenBank/DDBJ databases">
        <title>First identification and genomic characterisation of a porcine Sapelovirus from Corsica, 2018.</title>
        <authorList>
            <person name="Piorkowski G."/>
            <person name="Capai L."/>
            <person name="Falchi A."/>
            <person name="Gallian P."/>
            <person name="Barthelemy K."/>
            <person name="Py O."/>
            <person name="Charrel R."/>
            <person name="de Lamballerie X."/>
        </authorList>
    </citation>
    <scope>NUCLEOTIDE SEQUENCE</scope>
    <source>
        <strain evidence="70">OPY-1-Corsica-2017</strain>
    </source>
</reference>
<feature type="domain" description="Peptidase C3" evidence="69">
    <location>
        <begin position="1694"/>
        <end position="1871"/>
    </location>
</feature>
<evidence type="ECO:0000256" key="16">
    <source>
        <dbReference type="ARBA" id="ARBA00022520"/>
    </source>
</evidence>
<dbReference type="InterPro" id="IPR043502">
    <property type="entry name" value="DNA/RNA_pol_sf"/>
</dbReference>
<dbReference type="Gene3D" id="4.10.880.10">
    <property type="entry name" value="Poliovirus 3D polymerase Domain 1 (Nucleotidyltransferase)"/>
    <property type="match status" value="1"/>
</dbReference>
<comment type="function">
    <text evidence="60">Lies on the inner surface of the capsid shell. After binding to the host receptor, the capsid undergoes conformational changes. Capsid protein VP4 is released, Capsid protein VP1 N-terminus is externalized, and together, they shape a pore in the host membrane through which the viral genome is translocated into the host cell cytoplasm.</text>
</comment>
<evidence type="ECO:0000259" key="69">
    <source>
        <dbReference type="PROSITE" id="PS51874"/>
    </source>
</evidence>
<dbReference type="GO" id="GO:0039694">
    <property type="term" value="P:viral RNA genome replication"/>
    <property type="evidence" value="ECO:0007669"/>
    <property type="project" value="InterPro"/>
</dbReference>
<evidence type="ECO:0000256" key="51">
    <source>
        <dbReference type="ARBA" id="ARBA00023197"/>
    </source>
</evidence>
<comment type="subunit">
    <text evidence="10">Interacts with protein 3CD.</text>
</comment>
<evidence type="ECO:0000256" key="11">
    <source>
        <dbReference type="ARBA" id="ARBA00020107"/>
    </source>
</evidence>
<evidence type="ECO:0000256" key="56">
    <source>
        <dbReference type="ARBA" id="ARBA00023288"/>
    </source>
</evidence>
<keyword evidence="18" id="KW-1192">Host mRNA suppression by virus</keyword>
<evidence type="ECO:0000259" key="67">
    <source>
        <dbReference type="PROSITE" id="PS50507"/>
    </source>
</evidence>
<evidence type="ECO:0000256" key="52">
    <source>
        <dbReference type="ARBA" id="ARBA00023200"/>
    </source>
</evidence>
<dbReference type="GO" id="GO:0006351">
    <property type="term" value="P:DNA-templated transcription"/>
    <property type="evidence" value="ECO:0007669"/>
    <property type="project" value="InterPro"/>
</dbReference>
<dbReference type="GO" id="GO:0005524">
    <property type="term" value="F:ATP binding"/>
    <property type="evidence" value="ECO:0007669"/>
    <property type="project" value="UniProtKB-KW"/>
</dbReference>
<evidence type="ECO:0000256" key="5">
    <source>
        <dbReference type="ARBA" id="ARBA00004295"/>
    </source>
</evidence>
<proteinExistence type="inferred from homology"/>
<evidence type="ECO:0000256" key="58">
    <source>
        <dbReference type="ARBA" id="ARBA00023303"/>
    </source>
</evidence>
<dbReference type="GO" id="GO:0015267">
    <property type="term" value="F:channel activity"/>
    <property type="evidence" value="ECO:0007669"/>
    <property type="project" value="UniProtKB-KW"/>
</dbReference>
<keyword evidence="29" id="KW-0479">Metal-binding</keyword>
<evidence type="ECO:0000256" key="34">
    <source>
        <dbReference type="ARBA" id="ARBA00022804"/>
    </source>
</evidence>
<evidence type="ECO:0000256" key="22">
    <source>
        <dbReference type="ARBA" id="ARBA00022595"/>
    </source>
</evidence>
<comment type="function">
    <text evidence="3">Localizes the viral replication complex to the surface of membranous vesicles. Together with protein 3CD binds the Cis-Active RNA Element (CRE) which is involved in RNA synthesis initiation. Acts as a cofactor to stimulate the activity of 3D polymerase, maybe through a nucleid acid chaperone activity.</text>
</comment>
<evidence type="ECO:0000256" key="1">
    <source>
        <dbReference type="ARBA" id="ARBA00001946"/>
    </source>
</evidence>
<keyword evidence="15" id="KW-1036">Host cytoplasmic vesicle</keyword>
<evidence type="ECO:0000256" key="43">
    <source>
        <dbReference type="ARBA" id="ARBA00022884"/>
    </source>
</evidence>
<dbReference type="GO" id="GO:0039520">
    <property type="term" value="P:symbiont-mediated activation of host autophagy"/>
    <property type="evidence" value="ECO:0007669"/>
    <property type="project" value="UniProtKB-KW"/>
</dbReference>
<keyword evidence="46" id="KW-1190">Host gene expression shutoff by virus</keyword>
<evidence type="ECO:0000256" key="31">
    <source>
        <dbReference type="ARBA" id="ARBA00022741"/>
    </source>
</evidence>
<keyword evidence="45" id="KW-0693">Viral RNA replication</keyword>
<keyword evidence="21" id="KW-0945">Host-virus interaction</keyword>
<evidence type="ECO:0000256" key="64">
    <source>
        <dbReference type="ARBA" id="ARBA00046779"/>
    </source>
</evidence>
<evidence type="ECO:0000256" key="41">
    <source>
        <dbReference type="ARBA" id="ARBA00022844"/>
    </source>
</evidence>
<keyword evidence="48" id="KW-1072">Activation of host autophagy by virus</keyword>
<dbReference type="GO" id="GO:0052170">
    <property type="term" value="P:symbiont-mediated suppression of host innate immune response"/>
    <property type="evidence" value="ECO:0007669"/>
    <property type="project" value="UniProtKB-KW"/>
</dbReference>
<dbReference type="CDD" id="cd00205">
    <property type="entry name" value="rhv_like"/>
    <property type="match status" value="3"/>
</dbReference>
<dbReference type="SUPFAM" id="SSF56672">
    <property type="entry name" value="DNA/RNA polymerases"/>
    <property type="match status" value="1"/>
</dbReference>
<dbReference type="InterPro" id="IPR001676">
    <property type="entry name" value="Picornavirus_capsid"/>
</dbReference>
<comment type="subunit">
    <text evidence="63">Homodimer. Interacts with host GBF1. Interacts (via GOLD domain) with host ACBD3 (via GOLD domain); this interaction allows the formation of a viral protein 3A/ACBD3 heterotetramer with a 2:2 stoichiometry, which will stimulate the recruitment of host PI4KB in order to synthesize PI4P at the viral RNA replication sites.</text>
</comment>
<evidence type="ECO:0000256" key="26">
    <source>
        <dbReference type="ARBA" id="ARBA00022695"/>
    </source>
</evidence>
<dbReference type="GO" id="GO:0019062">
    <property type="term" value="P:virion attachment to host cell"/>
    <property type="evidence" value="ECO:0007669"/>
    <property type="project" value="UniProtKB-KW"/>
</dbReference>
<evidence type="ECO:0000256" key="33">
    <source>
        <dbReference type="ARBA" id="ARBA00022801"/>
    </source>
</evidence>
<dbReference type="GO" id="GO:0044694">
    <property type="term" value="P:symbiont genome entry into host cell via pore formation in plasma membrane"/>
    <property type="evidence" value="ECO:0007669"/>
    <property type="project" value="UniProtKB-KW"/>
</dbReference>
<comment type="subunit">
    <text evidence="9">Interacts with capsid protein VP1 and capsid protein VP3 to form heterotrimeric protomers.</text>
</comment>
<evidence type="ECO:0000256" key="13">
    <source>
        <dbReference type="ARBA" id="ARBA00022482"/>
    </source>
</evidence>
<keyword evidence="37" id="KW-1193">Eukaryotic host translation shutoff by virus</keyword>
<dbReference type="InterPro" id="IPR022539">
    <property type="entry name" value="VP1_C"/>
</dbReference>
<evidence type="ECO:0000256" key="32">
    <source>
        <dbReference type="ARBA" id="ARBA00022771"/>
    </source>
</evidence>
<dbReference type="SUPFAM" id="SSF50494">
    <property type="entry name" value="Trypsin-like serine proteases"/>
    <property type="match status" value="2"/>
</dbReference>
<evidence type="ECO:0000256" key="47">
    <source>
        <dbReference type="ARBA" id="ARBA00023039"/>
    </source>
</evidence>
<evidence type="ECO:0000256" key="44">
    <source>
        <dbReference type="ARBA" id="ARBA00022890"/>
    </source>
</evidence>
<keyword evidence="47" id="KW-1182">Viral ion channel</keyword>
<evidence type="ECO:0000256" key="45">
    <source>
        <dbReference type="ARBA" id="ARBA00022953"/>
    </source>
</evidence>